<protein>
    <submittedName>
        <fullName evidence="1">Uncharacterized protein</fullName>
    </submittedName>
</protein>
<keyword evidence="2" id="KW-1185">Reference proteome</keyword>
<organism evidence="1 2">
    <name type="scientific">Dendrolimus kikuchii</name>
    <dbReference type="NCBI Taxonomy" id="765133"/>
    <lineage>
        <taxon>Eukaryota</taxon>
        <taxon>Metazoa</taxon>
        <taxon>Ecdysozoa</taxon>
        <taxon>Arthropoda</taxon>
        <taxon>Hexapoda</taxon>
        <taxon>Insecta</taxon>
        <taxon>Pterygota</taxon>
        <taxon>Neoptera</taxon>
        <taxon>Endopterygota</taxon>
        <taxon>Lepidoptera</taxon>
        <taxon>Glossata</taxon>
        <taxon>Ditrysia</taxon>
        <taxon>Bombycoidea</taxon>
        <taxon>Lasiocampidae</taxon>
        <taxon>Dendrolimus</taxon>
    </lineage>
</organism>
<sequence length="111" mass="12401">MVSRLFIIALVACIANAATWIDINPKKPPKEFAGKKGCYIEEMNDVIPFGTEITPKGRCYRVHCSEGMLDYASCGVIMSADPKCHETEPDYSKPYPDCCPTFKCDDENKID</sequence>
<gene>
    <name evidence="1" type="ORF">K1T71_008155</name>
</gene>
<accession>A0ACC1CW88</accession>
<proteinExistence type="predicted"/>
<dbReference type="Proteomes" id="UP000824533">
    <property type="component" value="Linkage Group LG14"/>
</dbReference>
<evidence type="ECO:0000313" key="2">
    <source>
        <dbReference type="Proteomes" id="UP000824533"/>
    </source>
</evidence>
<reference evidence="1 2" key="1">
    <citation type="journal article" date="2021" name="Front. Genet.">
        <title>Chromosome-Level Genome Assembly Reveals Significant Gene Expansion in the Toll and IMD Signaling Pathways of Dendrolimus kikuchii.</title>
        <authorList>
            <person name="Zhou J."/>
            <person name="Wu P."/>
            <person name="Xiong Z."/>
            <person name="Liu N."/>
            <person name="Zhao N."/>
            <person name="Ji M."/>
            <person name="Qiu Y."/>
            <person name="Yang B."/>
        </authorList>
    </citation>
    <scope>NUCLEOTIDE SEQUENCE [LARGE SCALE GENOMIC DNA]</scope>
    <source>
        <strain evidence="1">Ann1</strain>
    </source>
</reference>
<evidence type="ECO:0000313" key="1">
    <source>
        <dbReference type="EMBL" id="KAJ0175981.1"/>
    </source>
</evidence>
<comment type="caution">
    <text evidence="1">The sequence shown here is derived from an EMBL/GenBank/DDBJ whole genome shotgun (WGS) entry which is preliminary data.</text>
</comment>
<dbReference type="EMBL" id="CM034400">
    <property type="protein sequence ID" value="KAJ0175981.1"/>
    <property type="molecule type" value="Genomic_DNA"/>
</dbReference>
<name>A0ACC1CW88_9NEOP</name>